<evidence type="ECO:0000256" key="9">
    <source>
        <dbReference type="ARBA" id="ARBA00022490"/>
    </source>
</evidence>
<dbReference type="Proteomes" id="UP001172738">
    <property type="component" value="Unassembled WGS sequence"/>
</dbReference>
<reference evidence="21" key="1">
    <citation type="submission" date="2023-06" db="EMBL/GenBank/DDBJ databases">
        <title>SYSU T00b26.</title>
        <authorList>
            <person name="Gao L."/>
            <person name="Fang B.-Z."/>
            <person name="Li W.-J."/>
        </authorList>
    </citation>
    <scope>NUCLEOTIDE SEQUENCE</scope>
    <source>
        <strain evidence="21">SYSU T00b26</strain>
    </source>
</reference>
<dbReference type="PANTHER" id="PTHR46244">
    <property type="entry name" value="PHOSPHOENOLPYRUVATE-PROTEIN PHOSPHOTRANSFERASE"/>
    <property type="match status" value="1"/>
</dbReference>
<evidence type="ECO:0000256" key="14">
    <source>
        <dbReference type="ARBA" id="ARBA00022777"/>
    </source>
</evidence>
<feature type="domain" description="Phosphotransferase system enzyme I N-terminal" evidence="20">
    <location>
        <begin position="13"/>
        <end position="127"/>
    </location>
</feature>
<keyword evidence="13 17" id="KW-0479">Metal-binding</keyword>
<dbReference type="PANTHER" id="PTHR46244:SF3">
    <property type="entry name" value="PHOSPHOENOLPYRUVATE-PROTEIN PHOSPHOTRANSFERASE"/>
    <property type="match status" value="1"/>
</dbReference>
<accession>A0ABT8FY49</accession>
<dbReference type="Gene3D" id="1.10.274.10">
    <property type="entry name" value="PtsI, HPr-binding domain"/>
    <property type="match status" value="1"/>
</dbReference>
<evidence type="ECO:0000256" key="3">
    <source>
        <dbReference type="ARBA" id="ARBA00002728"/>
    </source>
</evidence>
<gene>
    <name evidence="21" type="primary">ptsP</name>
    <name evidence="21" type="ORF">QQX04_01300</name>
</gene>
<evidence type="ECO:0000259" key="18">
    <source>
        <dbReference type="Pfam" id="PF00391"/>
    </source>
</evidence>
<evidence type="ECO:0000259" key="20">
    <source>
        <dbReference type="Pfam" id="PF05524"/>
    </source>
</evidence>
<protein>
    <recommendedName>
        <fullName evidence="7 17">Phosphoenolpyruvate-protein phosphotransferase</fullName>
        <ecNumber evidence="6 17">2.7.3.9</ecNumber>
    </recommendedName>
    <alternativeName>
        <fullName evidence="16 17">Phosphotransferase system, enzyme I</fullName>
    </alternativeName>
</protein>
<dbReference type="InterPro" id="IPR015813">
    <property type="entry name" value="Pyrv/PenolPyrv_kinase-like_dom"/>
</dbReference>
<dbReference type="InterPro" id="IPR024692">
    <property type="entry name" value="PTS_EI"/>
</dbReference>
<dbReference type="InterPro" id="IPR006318">
    <property type="entry name" value="PTS_EI-like"/>
</dbReference>
<dbReference type="EC" id="2.7.3.9" evidence="6 17"/>
<comment type="cofactor">
    <cofactor evidence="2 17">
        <name>Mg(2+)</name>
        <dbReference type="ChEBI" id="CHEBI:18420"/>
    </cofactor>
</comment>
<dbReference type="InterPro" id="IPR023151">
    <property type="entry name" value="PEP_util_CS"/>
</dbReference>
<dbReference type="Pfam" id="PF02896">
    <property type="entry name" value="PEP-utilizers_C"/>
    <property type="match status" value="1"/>
</dbReference>
<dbReference type="EMBL" id="JAUHPV010000001">
    <property type="protein sequence ID" value="MDN4471624.1"/>
    <property type="molecule type" value="Genomic_DNA"/>
</dbReference>
<keyword evidence="11 17" id="KW-0808">Transferase</keyword>
<organism evidence="21 22">
    <name type="scientific">Demequina zhanjiangensis</name>
    <dbReference type="NCBI Taxonomy" id="3051659"/>
    <lineage>
        <taxon>Bacteria</taxon>
        <taxon>Bacillati</taxon>
        <taxon>Actinomycetota</taxon>
        <taxon>Actinomycetes</taxon>
        <taxon>Micrococcales</taxon>
        <taxon>Demequinaceae</taxon>
        <taxon>Demequina</taxon>
    </lineage>
</organism>
<evidence type="ECO:0000256" key="16">
    <source>
        <dbReference type="ARBA" id="ARBA00033235"/>
    </source>
</evidence>
<comment type="catalytic activity">
    <reaction evidence="1 17">
        <text>L-histidyl-[protein] + phosphoenolpyruvate = N(pros)-phospho-L-histidyl-[protein] + pyruvate</text>
        <dbReference type="Rhea" id="RHEA:23880"/>
        <dbReference type="Rhea" id="RHEA-COMP:9745"/>
        <dbReference type="Rhea" id="RHEA-COMP:9746"/>
        <dbReference type="ChEBI" id="CHEBI:15361"/>
        <dbReference type="ChEBI" id="CHEBI:29979"/>
        <dbReference type="ChEBI" id="CHEBI:58702"/>
        <dbReference type="ChEBI" id="CHEBI:64837"/>
        <dbReference type="EC" id="2.7.3.9"/>
    </reaction>
</comment>
<proteinExistence type="inferred from homology"/>
<dbReference type="Pfam" id="PF05524">
    <property type="entry name" value="PEP-utilisers_N"/>
    <property type="match status" value="1"/>
</dbReference>
<evidence type="ECO:0000256" key="7">
    <source>
        <dbReference type="ARBA" id="ARBA00016544"/>
    </source>
</evidence>
<evidence type="ECO:0000256" key="4">
    <source>
        <dbReference type="ARBA" id="ARBA00004496"/>
    </source>
</evidence>
<evidence type="ECO:0000256" key="15">
    <source>
        <dbReference type="ARBA" id="ARBA00022842"/>
    </source>
</evidence>
<evidence type="ECO:0000313" key="21">
    <source>
        <dbReference type="EMBL" id="MDN4471624.1"/>
    </source>
</evidence>
<keyword evidence="22" id="KW-1185">Reference proteome</keyword>
<evidence type="ECO:0000259" key="19">
    <source>
        <dbReference type="Pfam" id="PF02896"/>
    </source>
</evidence>
<dbReference type="SUPFAM" id="SSF52009">
    <property type="entry name" value="Phosphohistidine domain"/>
    <property type="match status" value="1"/>
</dbReference>
<dbReference type="InterPro" id="IPR008279">
    <property type="entry name" value="PEP-util_enz_mobile_dom"/>
</dbReference>
<keyword evidence="10 17" id="KW-0762">Sugar transport</keyword>
<keyword evidence="15 17" id="KW-0460">Magnesium</keyword>
<keyword evidence="14 17" id="KW-0418">Kinase</keyword>
<evidence type="ECO:0000256" key="12">
    <source>
        <dbReference type="ARBA" id="ARBA00022683"/>
    </source>
</evidence>
<comment type="function">
    <text evidence="3 17">General (non sugar-specific) component of the phosphoenolpyruvate-dependent sugar phosphotransferase system (sugar PTS). This major carbohydrate active-transport system catalyzes the phosphorylation of incoming sugar substrates concomitantly with their translocation across the cell membrane. Enzyme I transfers the phosphoryl group from phosphoenolpyruvate (PEP) to the phosphoryl carrier protein (HPr).</text>
</comment>
<feature type="domain" description="PEP-utilising enzyme C-terminal" evidence="19">
    <location>
        <begin position="251"/>
        <end position="521"/>
    </location>
</feature>
<comment type="caution">
    <text evidence="21">The sequence shown here is derived from an EMBL/GenBank/DDBJ whole genome shotgun (WGS) entry which is preliminary data.</text>
</comment>
<dbReference type="SUPFAM" id="SSF51621">
    <property type="entry name" value="Phosphoenolpyruvate/pyruvate domain"/>
    <property type="match status" value="1"/>
</dbReference>
<evidence type="ECO:0000256" key="1">
    <source>
        <dbReference type="ARBA" id="ARBA00000683"/>
    </source>
</evidence>
<dbReference type="InterPro" id="IPR050499">
    <property type="entry name" value="PEP-utilizing_PTS_enzyme"/>
</dbReference>
<evidence type="ECO:0000256" key="10">
    <source>
        <dbReference type="ARBA" id="ARBA00022597"/>
    </source>
</evidence>
<keyword evidence="9 17" id="KW-0963">Cytoplasm</keyword>
<dbReference type="InterPro" id="IPR018274">
    <property type="entry name" value="PEP_util_AS"/>
</dbReference>
<comment type="similarity">
    <text evidence="5 17">Belongs to the PEP-utilizing enzyme family.</text>
</comment>
<evidence type="ECO:0000256" key="5">
    <source>
        <dbReference type="ARBA" id="ARBA00007837"/>
    </source>
</evidence>
<dbReference type="GO" id="GO:0008965">
    <property type="term" value="F:phosphoenolpyruvate-protein phosphotransferase activity"/>
    <property type="evidence" value="ECO:0007669"/>
    <property type="project" value="UniProtKB-EC"/>
</dbReference>
<dbReference type="Pfam" id="PF00391">
    <property type="entry name" value="PEP-utilizers"/>
    <property type="match status" value="1"/>
</dbReference>
<dbReference type="InterPro" id="IPR008731">
    <property type="entry name" value="PTS_EIN"/>
</dbReference>
<evidence type="ECO:0000256" key="11">
    <source>
        <dbReference type="ARBA" id="ARBA00022679"/>
    </source>
</evidence>
<dbReference type="Gene3D" id="3.50.30.10">
    <property type="entry name" value="Phosphohistidine domain"/>
    <property type="match status" value="1"/>
</dbReference>
<dbReference type="PROSITE" id="PS00370">
    <property type="entry name" value="PEP_ENZYMES_PHOS_SITE"/>
    <property type="match status" value="1"/>
</dbReference>
<dbReference type="PIRSF" id="PIRSF000732">
    <property type="entry name" value="PTS_enzyme_I"/>
    <property type="match status" value="1"/>
</dbReference>
<evidence type="ECO:0000256" key="8">
    <source>
        <dbReference type="ARBA" id="ARBA00022448"/>
    </source>
</evidence>
<sequence>MESRTGTEAKPRGVSAGRVVGRVLQVGAPVVEPKSSVVPEPDRAAQASQVREAAAAVAARLRDRAATVTGARADVLAATATIAEDPMLVDDAVSRCASGTAADAAIWGAAETVASTFRSAGGLLAERVTDVLDVRDRIVRELRGEQEIVLASLTEPTVVVARDLAPADTVELDPATCVAIVTELGAPTSHTAIIARELGIPAVVGASGATAIPSGTPVLVDGTTGEVVPGPSDEQRATVVPRAERSPLNGPGVTRDGARVRLLANVAGAHDAQEASRWGAEGVGLFRTELSFLDRGIEPSVEEQAETYLAVLRAFPGQRVVIRTLDAGSDKPVPYLTLPGEPNPALGVRGFRTARRDPDVLARQLEAISHAAMRAGEAPWVMAPMIATRDEAASFASMARGAGIETVGVMIETPAAALLADAIAAEVDFLSIGTNDLAQYVMAADRQATELADLGDPWQPAVLAMIAAVGRAGLARGIPVGVCGEAASTPDLAPVLVGAGATSLSMAPRALAPVAAALADVTLAECRAAADAATSADSSDDARRSAAAALRVRV</sequence>
<keyword evidence="8 17" id="KW-0813">Transport</keyword>
<evidence type="ECO:0000256" key="6">
    <source>
        <dbReference type="ARBA" id="ARBA00012232"/>
    </source>
</evidence>
<dbReference type="SUPFAM" id="SSF47831">
    <property type="entry name" value="Enzyme I of the PEP:sugar phosphotransferase system HPr-binding (sub)domain"/>
    <property type="match status" value="1"/>
</dbReference>
<dbReference type="PRINTS" id="PR01736">
    <property type="entry name" value="PHPHTRNFRASE"/>
</dbReference>
<name>A0ABT8FY49_9MICO</name>
<evidence type="ECO:0000256" key="17">
    <source>
        <dbReference type="PIRNR" id="PIRNR000732"/>
    </source>
</evidence>
<feature type="domain" description="PEP-utilising enzyme mobile" evidence="18">
    <location>
        <begin position="154"/>
        <end position="225"/>
    </location>
</feature>
<dbReference type="Gene3D" id="3.20.20.60">
    <property type="entry name" value="Phosphoenolpyruvate-binding domains"/>
    <property type="match status" value="1"/>
</dbReference>
<keyword evidence="12 17" id="KW-0598">Phosphotransferase system</keyword>
<evidence type="ECO:0000313" key="22">
    <source>
        <dbReference type="Proteomes" id="UP001172738"/>
    </source>
</evidence>
<dbReference type="InterPro" id="IPR000121">
    <property type="entry name" value="PEP_util_C"/>
</dbReference>
<dbReference type="InterPro" id="IPR040442">
    <property type="entry name" value="Pyrv_kinase-like_dom_sf"/>
</dbReference>
<dbReference type="PROSITE" id="PS00742">
    <property type="entry name" value="PEP_ENZYMES_2"/>
    <property type="match status" value="1"/>
</dbReference>
<dbReference type="NCBIfam" id="TIGR01417">
    <property type="entry name" value="PTS_I_fam"/>
    <property type="match status" value="1"/>
</dbReference>
<dbReference type="InterPro" id="IPR036637">
    <property type="entry name" value="Phosphohistidine_dom_sf"/>
</dbReference>
<dbReference type="InterPro" id="IPR036618">
    <property type="entry name" value="PtsI_HPr-bd_sf"/>
</dbReference>
<comment type="subcellular location">
    <subcellularLocation>
        <location evidence="4 17">Cytoplasm</location>
    </subcellularLocation>
</comment>
<evidence type="ECO:0000256" key="13">
    <source>
        <dbReference type="ARBA" id="ARBA00022723"/>
    </source>
</evidence>
<evidence type="ECO:0000256" key="2">
    <source>
        <dbReference type="ARBA" id="ARBA00001946"/>
    </source>
</evidence>